<dbReference type="AlphaFoldDB" id="A0A4P9WE22"/>
<protein>
    <submittedName>
        <fullName evidence="1">Uncharacterized protein</fullName>
    </submittedName>
</protein>
<gene>
    <name evidence="1" type="ORF">BDK51DRAFT_47303</name>
</gene>
<keyword evidence="2" id="KW-1185">Reference proteome</keyword>
<evidence type="ECO:0000313" key="2">
    <source>
        <dbReference type="Proteomes" id="UP000269721"/>
    </source>
</evidence>
<proteinExistence type="predicted"/>
<dbReference type="EMBL" id="KZ995811">
    <property type="protein sequence ID" value="RKO89933.1"/>
    <property type="molecule type" value="Genomic_DNA"/>
</dbReference>
<evidence type="ECO:0000313" key="1">
    <source>
        <dbReference type="EMBL" id="RKO89933.1"/>
    </source>
</evidence>
<name>A0A4P9WE22_9FUNG</name>
<sequence length="292" mass="31646">MIRPVGVSIRESVRARDIHLPPPPSESLSYLRALVPLIDEIAQVPPPTYILQVLISKPPACIIQDPKDIHVLLEGGTNKRAAAVNRGADFKKIMNKLDRSRRACIVQCDRGAALRAMAVKEGNNLLIRCGLRLVRRPRGAQFLRPHADGIVYRVGGAPLVTLLVKEADNVEIPVQRGVVHCVGGATLRPVLMKEADDLEFPAKAALSIARVVQPSDLFSWRNWTMSRKCPAAQSIAREVKTSGSPVSCRNLTNDRCPFSASSSPIAVMRGGAAGSRVGYGAPISRRQATMST</sequence>
<dbReference type="Proteomes" id="UP000269721">
    <property type="component" value="Unassembled WGS sequence"/>
</dbReference>
<reference evidence="2" key="1">
    <citation type="journal article" date="2018" name="Nat. Microbiol.">
        <title>Leveraging single-cell genomics to expand the fungal tree of life.</title>
        <authorList>
            <person name="Ahrendt S.R."/>
            <person name="Quandt C.A."/>
            <person name="Ciobanu D."/>
            <person name="Clum A."/>
            <person name="Salamov A."/>
            <person name="Andreopoulos B."/>
            <person name="Cheng J.F."/>
            <person name="Woyke T."/>
            <person name="Pelin A."/>
            <person name="Henrissat B."/>
            <person name="Reynolds N.K."/>
            <person name="Benny G.L."/>
            <person name="Smith M.E."/>
            <person name="James T.Y."/>
            <person name="Grigoriev I.V."/>
        </authorList>
    </citation>
    <scope>NUCLEOTIDE SEQUENCE [LARGE SCALE GENOMIC DNA]</scope>
</reference>
<organism evidence="1 2">
    <name type="scientific">Blyttiomyces helicus</name>
    <dbReference type="NCBI Taxonomy" id="388810"/>
    <lineage>
        <taxon>Eukaryota</taxon>
        <taxon>Fungi</taxon>
        <taxon>Fungi incertae sedis</taxon>
        <taxon>Chytridiomycota</taxon>
        <taxon>Chytridiomycota incertae sedis</taxon>
        <taxon>Chytridiomycetes</taxon>
        <taxon>Chytridiomycetes incertae sedis</taxon>
        <taxon>Blyttiomyces</taxon>
    </lineage>
</organism>
<accession>A0A4P9WE22</accession>